<dbReference type="PROSITE" id="PS50975">
    <property type="entry name" value="ATP_GRASP"/>
    <property type="match status" value="1"/>
</dbReference>
<dbReference type="InterPro" id="IPR002925">
    <property type="entry name" value="Dienelactn_hydro"/>
</dbReference>
<dbReference type="InterPro" id="IPR029058">
    <property type="entry name" value="AB_hydrolase_fold"/>
</dbReference>
<dbReference type="SUPFAM" id="SSF56059">
    <property type="entry name" value="Glutathione synthetase ATP-binding domain-like"/>
    <property type="match status" value="1"/>
</dbReference>
<dbReference type="SUPFAM" id="SSF53474">
    <property type="entry name" value="alpha/beta-Hydrolases"/>
    <property type="match status" value="1"/>
</dbReference>
<accession>A0AAW2ZDT3</accession>
<reference evidence="4 5" key="1">
    <citation type="submission" date="2024-03" db="EMBL/GenBank/DDBJ databases">
        <title>The Acrasis kona genome and developmental transcriptomes reveal deep origins of eukaryotic multicellular pathways.</title>
        <authorList>
            <person name="Sheikh S."/>
            <person name="Fu C.-J."/>
            <person name="Brown M.W."/>
            <person name="Baldauf S.L."/>
        </authorList>
    </citation>
    <scope>NUCLEOTIDE SEQUENCE [LARGE SCALE GENOMIC DNA]</scope>
    <source>
        <strain evidence="4 5">ATCC MYA-3509</strain>
    </source>
</reference>
<evidence type="ECO:0000256" key="1">
    <source>
        <dbReference type="ARBA" id="ARBA00022729"/>
    </source>
</evidence>
<dbReference type="InterPro" id="IPR050955">
    <property type="entry name" value="Plant_Biomass_Hydrol_Est"/>
</dbReference>
<gene>
    <name evidence="4" type="ORF">AKO1_001033</name>
</gene>
<evidence type="ECO:0000313" key="5">
    <source>
        <dbReference type="Proteomes" id="UP001431209"/>
    </source>
</evidence>
<keyword evidence="2" id="KW-0547">Nucleotide-binding</keyword>
<organism evidence="4 5">
    <name type="scientific">Acrasis kona</name>
    <dbReference type="NCBI Taxonomy" id="1008807"/>
    <lineage>
        <taxon>Eukaryota</taxon>
        <taxon>Discoba</taxon>
        <taxon>Heterolobosea</taxon>
        <taxon>Tetramitia</taxon>
        <taxon>Eutetramitia</taxon>
        <taxon>Acrasidae</taxon>
        <taxon>Acrasis</taxon>
    </lineage>
</organism>
<evidence type="ECO:0000259" key="3">
    <source>
        <dbReference type="PROSITE" id="PS50975"/>
    </source>
</evidence>
<keyword evidence="2" id="KW-0067">ATP-binding</keyword>
<dbReference type="GO" id="GO:0005524">
    <property type="term" value="F:ATP binding"/>
    <property type="evidence" value="ECO:0007669"/>
    <property type="project" value="UniProtKB-UniRule"/>
</dbReference>
<dbReference type="GO" id="GO:0016787">
    <property type="term" value="F:hydrolase activity"/>
    <property type="evidence" value="ECO:0007669"/>
    <property type="project" value="InterPro"/>
</dbReference>
<dbReference type="PANTHER" id="PTHR43037:SF1">
    <property type="entry name" value="BLL1128 PROTEIN"/>
    <property type="match status" value="1"/>
</dbReference>
<sequence>MSQIDLKKSRDITHEKDFSFLFIHNQSNEGGDLDPLTKTIPIGQAGDGNAMCLANKHDVLVTSLEIEEPYLNYWRSNLKLSIAQRFTPKQFDTNLLRSVINCKHDLVSFIKQKQQEGIIKKKLILSVFEADESDAELLKSLQEAGLGDDLTSECNYDLLSLGNKDGFRQFCTDNNITQLPGGTFATVEQVERFVEQQHKSNQTVVIKAPHGIGGGGQVRLRPKLPNDEIDLSWKNTIQEWINKEGAVAAEIFAETAESEHVVDIYVDPNDKHHTAVMFDQLVKNDDESAGMSYYGSIYPSSNSTVRDHIMKQVESTVAPSLSNVGYRGPAGIDVLWNPLHFMELNMRTDAITYVKHLTDRLAKNIFDTKPGMVSFMSLVNLPYQHDISHMLKLHQHDALSQQQDGIFALSSPNRQRWGFYDVVAVSPHGRETAEKVMRRGLESIWGRDKMEEFLKCIYHPHPQLYPHTESALPYLVTVPKNYFHAKHMNQQWPMILFLHGMDERGSDLVKIRDHGIPKVVLDDAHFGFIGVCPQLPLERDTWDVEKLKLILDEVEKEFKVDLDRVYVTGMSMGGHGTWAIALDQPYRFAAVAPICGDVHEDIGMVELIKHLPVWAFHGTHDEVVPFESTKQMVGALKEVGAEGVLFTKYQGGEHDVWTETYSNPKLYDWLLSHKKVDAPVAK</sequence>
<evidence type="ECO:0000313" key="4">
    <source>
        <dbReference type="EMBL" id="KAL0487148.1"/>
    </source>
</evidence>
<evidence type="ECO:0000256" key="2">
    <source>
        <dbReference type="PROSITE-ProRule" id="PRU00409"/>
    </source>
</evidence>
<feature type="domain" description="ATP-grasp" evidence="3">
    <location>
        <begin position="168"/>
        <end position="374"/>
    </location>
</feature>
<dbReference type="Pfam" id="PF01738">
    <property type="entry name" value="DLH"/>
    <property type="match status" value="1"/>
</dbReference>
<protein>
    <submittedName>
        <fullName evidence="4">Phospholipase</fullName>
    </submittedName>
</protein>
<dbReference type="InterPro" id="IPR011761">
    <property type="entry name" value="ATP-grasp"/>
</dbReference>
<keyword evidence="5" id="KW-1185">Reference proteome</keyword>
<keyword evidence="1" id="KW-0732">Signal</keyword>
<dbReference type="EMBL" id="JAOPGA020001307">
    <property type="protein sequence ID" value="KAL0487148.1"/>
    <property type="molecule type" value="Genomic_DNA"/>
</dbReference>
<dbReference type="Proteomes" id="UP001431209">
    <property type="component" value="Unassembled WGS sequence"/>
</dbReference>
<name>A0AAW2ZDT3_9EUKA</name>
<proteinExistence type="predicted"/>
<dbReference type="GO" id="GO:0046872">
    <property type="term" value="F:metal ion binding"/>
    <property type="evidence" value="ECO:0007669"/>
    <property type="project" value="InterPro"/>
</dbReference>
<dbReference type="PANTHER" id="PTHR43037">
    <property type="entry name" value="UNNAMED PRODUCT-RELATED"/>
    <property type="match status" value="1"/>
</dbReference>
<comment type="caution">
    <text evidence="4">The sequence shown here is derived from an EMBL/GenBank/DDBJ whole genome shotgun (WGS) entry which is preliminary data.</text>
</comment>
<dbReference type="AlphaFoldDB" id="A0AAW2ZDT3"/>
<dbReference type="Gene3D" id="3.40.50.1820">
    <property type="entry name" value="alpha/beta hydrolase"/>
    <property type="match status" value="1"/>
</dbReference>